<name>A0A5B7I448_PORTR</name>
<comment type="caution">
    <text evidence="1">The sequence shown here is derived from an EMBL/GenBank/DDBJ whole genome shotgun (WGS) entry which is preliminary data.</text>
</comment>
<dbReference type="EMBL" id="VSRR010043737">
    <property type="protein sequence ID" value="MPC76609.1"/>
    <property type="molecule type" value="Genomic_DNA"/>
</dbReference>
<keyword evidence="2" id="KW-1185">Reference proteome</keyword>
<dbReference type="PANTHER" id="PTHR33244:SF3">
    <property type="entry name" value="PEPTIDASE A2 DOMAIN-CONTAINING PROTEIN"/>
    <property type="match status" value="1"/>
</dbReference>
<protein>
    <submittedName>
        <fullName evidence="1">Uncharacterized protein</fullName>
    </submittedName>
</protein>
<dbReference type="PANTHER" id="PTHR33244">
    <property type="entry name" value="INTEGRASE CATALYTIC DOMAIN-CONTAINING PROTEIN-RELATED"/>
    <property type="match status" value="1"/>
</dbReference>
<gene>
    <name evidence="1" type="ORF">E2C01_071026</name>
</gene>
<reference evidence="1 2" key="1">
    <citation type="submission" date="2019-05" db="EMBL/GenBank/DDBJ databases">
        <title>Another draft genome of Portunus trituberculatus and its Hox gene families provides insights of decapod evolution.</title>
        <authorList>
            <person name="Jeong J.-H."/>
            <person name="Song I."/>
            <person name="Kim S."/>
            <person name="Choi T."/>
            <person name="Kim D."/>
            <person name="Ryu S."/>
            <person name="Kim W."/>
        </authorList>
    </citation>
    <scope>NUCLEOTIDE SEQUENCE [LARGE SCALE GENOMIC DNA]</scope>
    <source>
        <tissue evidence="1">Muscle</tissue>
    </source>
</reference>
<dbReference type="AlphaFoldDB" id="A0A5B7I448"/>
<accession>A0A5B7I448</accession>
<proteinExistence type="predicted"/>
<organism evidence="1 2">
    <name type="scientific">Portunus trituberculatus</name>
    <name type="common">Swimming crab</name>
    <name type="synonym">Neptunus trituberculatus</name>
    <dbReference type="NCBI Taxonomy" id="210409"/>
    <lineage>
        <taxon>Eukaryota</taxon>
        <taxon>Metazoa</taxon>
        <taxon>Ecdysozoa</taxon>
        <taxon>Arthropoda</taxon>
        <taxon>Crustacea</taxon>
        <taxon>Multicrustacea</taxon>
        <taxon>Malacostraca</taxon>
        <taxon>Eumalacostraca</taxon>
        <taxon>Eucarida</taxon>
        <taxon>Decapoda</taxon>
        <taxon>Pleocyemata</taxon>
        <taxon>Brachyura</taxon>
        <taxon>Eubrachyura</taxon>
        <taxon>Portunoidea</taxon>
        <taxon>Portunidae</taxon>
        <taxon>Portuninae</taxon>
        <taxon>Portunus</taxon>
    </lineage>
</organism>
<dbReference type="OrthoDB" id="2286242at2759"/>
<sequence length="173" mass="20004">MTTTQNGNLEDDAFTQGLLELRIAPHGDGRSPSQVLFGHPLRSSVPTHYRSFAEEWQKAAAECDSKAVTLHQQAKDRYDARSRTHSQLFIGTHVDVFNHTSNRWDRHGVIVAIGSRRDYLVKLGSGRTWWRNRRFLRPHRPFLTSATTGEMRFGCQRREPSRLTVHWDKKSHD</sequence>
<dbReference type="Proteomes" id="UP000324222">
    <property type="component" value="Unassembled WGS sequence"/>
</dbReference>
<evidence type="ECO:0000313" key="2">
    <source>
        <dbReference type="Proteomes" id="UP000324222"/>
    </source>
</evidence>
<evidence type="ECO:0000313" key="1">
    <source>
        <dbReference type="EMBL" id="MPC76609.1"/>
    </source>
</evidence>